<organism evidence="2 3">
    <name type="scientific">Fusarium sporotrichioides</name>
    <dbReference type="NCBI Taxonomy" id="5514"/>
    <lineage>
        <taxon>Eukaryota</taxon>
        <taxon>Fungi</taxon>
        <taxon>Dikarya</taxon>
        <taxon>Ascomycota</taxon>
        <taxon>Pezizomycotina</taxon>
        <taxon>Sordariomycetes</taxon>
        <taxon>Hypocreomycetidae</taxon>
        <taxon>Hypocreales</taxon>
        <taxon>Nectriaceae</taxon>
        <taxon>Fusarium</taxon>
    </lineage>
</organism>
<feature type="compositionally biased region" description="Low complexity" evidence="1">
    <location>
        <begin position="492"/>
        <end position="505"/>
    </location>
</feature>
<keyword evidence="2" id="KW-0378">Hydrolase</keyword>
<feature type="compositionally biased region" description="Basic and acidic residues" evidence="1">
    <location>
        <begin position="417"/>
        <end position="426"/>
    </location>
</feature>
<feature type="region of interest" description="Disordered" evidence="1">
    <location>
        <begin position="1001"/>
        <end position="1126"/>
    </location>
</feature>
<feature type="compositionally biased region" description="Low complexity" evidence="1">
    <location>
        <begin position="1061"/>
        <end position="1071"/>
    </location>
</feature>
<feature type="compositionally biased region" description="Polar residues" evidence="1">
    <location>
        <begin position="611"/>
        <end position="635"/>
    </location>
</feature>
<feature type="region of interest" description="Disordered" evidence="1">
    <location>
        <begin position="76"/>
        <end position="105"/>
    </location>
</feature>
<evidence type="ECO:0000313" key="3">
    <source>
        <dbReference type="Proteomes" id="UP000266152"/>
    </source>
</evidence>
<feature type="compositionally biased region" description="Low complexity" evidence="1">
    <location>
        <begin position="1078"/>
        <end position="1098"/>
    </location>
</feature>
<feature type="region of interest" description="Disordered" evidence="1">
    <location>
        <begin position="374"/>
        <end position="513"/>
    </location>
</feature>
<feature type="region of interest" description="Disordered" evidence="1">
    <location>
        <begin position="210"/>
        <end position="240"/>
    </location>
</feature>
<sequence length="1126" mass="121461">MDSTKAPSALMHTPPSASASGRRGNFQCEDSSSSQDIPPGAGIRAPSPPSPTSLVGCPSHPTSSIKSVPFSPSAYAGFASPQTPDTGAGCRHGWNPPSPARTDSWLQKEPCADNYISRLLRRVRHHPERGHRANTSPVMADFLASLSFGGAQTTTVSNNSQCDSVEQLQHQLRGIIDAKVTPTRAEHVAITTELRATVRFQLNVSELENGTRENSNNLDPSAEGAQSIGVNGDQDAGQSSRVVSANDTIMNQPQDDPTLQRSVAKHIISTISLADGSTWTVREVSRGAQGWTFTYLCKDSFQHWRSRQNAKNPSKTIVGEFSQREPDPTLRTRPAFDCRGSIVIAFNRSTRSITVKYDHTPLHKTVAELAAHFKPPPRQLGPGAQKLQEQQQKAKEKTPKKPRGEKKDKKERKKRESFKAQDENGNPRKRKKKINGATQSEATDGPMIPPDYPGAPATNGQADPSYMNGGQAPDNTGQQGFNDYPQELMGDASGATNGAGSQQAGGQPGSVTFPVNVSAAEAARRREAATAMLSNAGVDPTTLSPEQFGIFSNQAPELQRESLNMLVKYGAERLRIVHPSNREGSAQANASATQSSQSSTGPRTTKELVPHSQSNPNTDSEAQATSQTADDTSSPKQHERLKGNKTKKSVEIVIDDDEEEEEEEEEEEQQEDAEDAADAEDAEAEGDEEEDDDDQQTASQDYSYPQVNIGNMVTDTTTQDTHATPNSYYHQSTSNLAMPQANSYPINLQPLATAASQRDSYSHALPEVTQPVHHPLPHIPAPAGTIAPSETRRWTAFGSGGLNGASGSGKTRRSLPSEPPHPTAQSASTTNLQPSDWGQGPNTAMSSTPASNTATVSPQMSYDTRSSQRSRQNNQSLSNDSAQQAAAMAGTVMQQAQTRQSPVAAATMMAQARKSPYQQVAVPRTTSRTGQRNQSRTPITDQARGYQPPPPVDTNQQQTARPSAHYDTSSHMPSGSAYNDYGRYGGTSTAANHQSAISAASATPSSMGTSYQSKTSTANQWSGSSSRNDRSYNNNSSYQTPNVHAQTSASGQNFKMRPGTQQQQRQQQQQQANYPAYSGSTHQNQQGQTSNQQQQPPSWYFQNSHNPSMHPGGQSSGFNYEPWSGV</sequence>
<feature type="region of interest" description="Disordered" evidence="1">
    <location>
        <begin position="713"/>
        <end position="732"/>
    </location>
</feature>
<keyword evidence="3" id="KW-1185">Reference proteome</keyword>
<name>A0A395SG38_FUSSP</name>
<feature type="compositionally biased region" description="Gly residues" evidence="1">
    <location>
        <begin position="798"/>
        <end position="807"/>
    </location>
</feature>
<accession>A0A395SG38</accession>
<feature type="compositionally biased region" description="Polar residues" evidence="1">
    <location>
        <begin position="823"/>
        <end position="864"/>
    </location>
</feature>
<evidence type="ECO:0000256" key="1">
    <source>
        <dbReference type="SAM" id="MobiDB-lite"/>
    </source>
</evidence>
<evidence type="ECO:0000313" key="2">
    <source>
        <dbReference type="EMBL" id="RGP71059.1"/>
    </source>
</evidence>
<feature type="compositionally biased region" description="Polar residues" evidence="1">
    <location>
        <begin position="1039"/>
        <end position="1053"/>
    </location>
</feature>
<feature type="region of interest" description="Disordered" evidence="1">
    <location>
        <begin position="1"/>
        <end position="63"/>
    </location>
</feature>
<proteinExistence type="predicted"/>
<dbReference type="EMBL" id="PXOF01000047">
    <property type="protein sequence ID" value="RGP71059.1"/>
    <property type="molecule type" value="Genomic_DNA"/>
</dbReference>
<protein>
    <submittedName>
        <fullName evidence="2">ATP-dependent dna helicase 2 subunit 1</fullName>
    </submittedName>
</protein>
<feature type="compositionally biased region" description="Polar residues" evidence="1">
    <location>
        <begin position="953"/>
        <end position="977"/>
    </location>
</feature>
<feature type="compositionally biased region" description="Low complexity" evidence="1">
    <location>
        <begin position="585"/>
        <end position="600"/>
    </location>
</feature>
<feature type="compositionally biased region" description="Polar residues" evidence="1">
    <location>
        <begin position="697"/>
        <end position="707"/>
    </location>
</feature>
<feature type="compositionally biased region" description="Polar residues" evidence="1">
    <location>
        <begin position="892"/>
        <end position="901"/>
    </location>
</feature>
<feature type="compositionally biased region" description="Polar residues" evidence="1">
    <location>
        <begin position="924"/>
        <end position="940"/>
    </location>
</feature>
<dbReference type="STRING" id="5514.A0A395SG38"/>
<keyword evidence="2" id="KW-0067">ATP-binding</keyword>
<dbReference type="AlphaFoldDB" id="A0A395SG38"/>
<feature type="compositionally biased region" description="Low complexity" evidence="1">
    <location>
        <begin position="865"/>
        <end position="881"/>
    </location>
</feature>
<feature type="compositionally biased region" description="Polar residues" evidence="1">
    <location>
        <begin position="1007"/>
        <end position="1021"/>
    </location>
</feature>
<keyword evidence="2" id="KW-0347">Helicase</keyword>
<keyword evidence="2" id="KW-0547">Nucleotide-binding</keyword>
<dbReference type="Proteomes" id="UP000266152">
    <property type="component" value="Unassembled WGS sequence"/>
</dbReference>
<feature type="region of interest" description="Disordered" evidence="1">
    <location>
        <begin position="770"/>
        <end position="980"/>
    </location>
</feature>
<feature type="compositionally biased region" description="Low complexity" evidence="1">
    <location>
        <begin position="1022"/>
        <end position="1038"/>
    </location>
</feature>
<feature type="compositionally biased region" description="Basic residues" evidence="1">
    <location>
        <begin position="400"/>
        <end position="416"/>
    </location>
</feature>
<dbReference type="GO" id="GO:0004386">
    <property type="term" value="F:helicase activity"/>
    <property type="evidence" value="ECO:0007669"/>
    <property type="project" value="UniProtKB-KW"/>
</dbReference>
<comment type="caution">
    <text evidence="2">The sequence shown here is derived from an EMBL/GenBank/DDBJ whole genome shotgun (WGS) entry which is preliminary data.</text>
</comment>
<feature type="compositionally biased region" description="Low complexity" evidence="1">
    <location>
        <begin position="714"/>
        <end position="724"/>
    </location>
</feature>
<feature type="compositionally biased region" description="Acidic residues" evidence="1">
    <location>
        <begin position="653"/>
        <end position="695"/>
    </location>
</feature>
<feature type="compositionally biased region" description="Polar residues" evidence="1">
    <location>
        <begin position="210"/>
        <end position="219"/>
    </location>
</feature>
<gene>
    <name evidence="2" type="ORF">FSPOR_3549</name>
</gene>
<reference evidence="2 3" key="1">
    <citation type="journal article" date="2018" name="PLoS Pathog.">
        <title>Evolution of structural diversity of trichothecenes, a family of toxins produced by plant pathogenic and entomopathogenic fungi.</title>
        <authorList>
            <person name="Proctor R.H."/>
            <person name="McCormick S.P."/>
            <person name="Kim H.S."/>
            <person name="Cardoza R.E."/>
            <person name="Stanley A.M."/>
            <person name="Lindo L."/>
            <person name="Kelly A."/>
            <person name="Brown D.W."/>
            <person name="Lee T."/>
            <person name="Vaughan M.M."/>
            <person name="Alexander N.J."/>
            <person name="Busman M."/>
            <person name="Gutierrez S."/>
        </authorList>
    </citation>
    <scope>NUCLEOTIDE SEQUENCE [LARGE SCALE GENOMIC DNA]</scope>
    <source>
        <strain evidence="2 3">NRRL 3299</strain>
    </source>
</reference>
<feature type="region of interest" description="Disordered" evidence="1">
    <location>
        <begin position="578"/>
        <end position="707"/>
    </location>
</feature>